<dbReference type="SUPFAM" id="SSF141868">
    <property type="entry name" value="EAL domain-like"/>
    <property type="match status" value="1"/>
</dbReference>
<dbReference type="CDD" id="cd01949">
    <property type="entry name" value="GGDEF"/>
    <property type="match status" value="1"/>
</dbReference>
<dbReference type="Pfam" id="PF00990">
    <property type="entry name" value="GGDEF"/>
    <property type="match status" value="1"/>
</dbReference>
<dbReference type="InterPro" id="IPR043128">
    <property type="entry name" value="Rev_trsase/Diguanyl_cyclase"/>
</dbReference>
<dbReference type="PROSITE" id="PS50887">
    <property type="entry name" value="GGDEF"/>
    <property type="match status" value="1"/>
</dbReference>
<reference evidence="4 5" key="1">
    <citation type="submission" date="2020-08" db="EMBL/GenBank/DDBJ databases">
        <title>A Genomic Blueprint of the Chicken Gut Microbiome.</title>
        <authorList>
            <person name="Gilroy R."/>
            <person name="Ravi A."/>
            <person name="Getino M."/>
            <person name="Pursley I."/>
            <person name="Horton D.L."/>
            <person name="Alikhan N.-F."/>
            <person name="Baker D."/>
            <person name="Gharbi K."/>
            <person name="Hall N."/>
            <person name="Watson M."/>
            <person name="Adriaenssens E.M."/>
            <person name="Foster-Nyarko E."/>
            <person name="Jarju S."/>
            <person name="Secka A."/>
            <person name="Antonio M."/>
            <person name="Oren A."/>
            <person name="Chaudhuri R."/>
            <person name="La Ragione R.M."/>
            <person name="Hildebrand F."/>
            <person name="Pallen M.J."/>
        </authorList>
    </citation>
    <scope>NUCLEOTIDE SEQUENCE [LARGE SCALE GENOMIC DNA]</scope>
    <source>
        <strain evidence="4 5">Sa2BUA9</strain>
    </source>
</reference>
<dbReference type="SMART" id="SM00091">
    <property type="entry name" value="PAS"/>
    <property type="match status" value="1"/>
</dbReference>
<dbReference type="PROSITE" id="PS50883">
    <property type="entry name" value="EAL"/>
    <property type="match status" value="1"/>
</dbReference>
<evidence type="ECO:0000313" key="5">
    <source>
        <dbReference type="Proteomes" id="UP000640786"/>
    </source>
</evidence>
<evidence type="ECO:0000259" key="3">
    <source>
        <dbReference type="PROSITE" id="PS50887"/>
    </source>
</evidence>
<evidence type="ECO:0000259" key="1">
    <source>
        <dbReference type="PROSITE" id="PS50112"/>
    </source>
</evidence>
<dbReference type="CDD" id="cd01948">
    <property type="entry name" value="EAL"/>
    <property type="match status" value="1"/>
</dbReference>
<dbReference type="Proteomes" id="UP000640786">
    <property type="component" value="Unassembled WGS sequence"/>
</dbReference>
<dbReference type="PANTHER" id="PTHR44757">
    <property type="entry name" value="DIGUANYLATE CYCLASE DGCP"/>
    <property type="match status" value="1"/>
</dbReference>
<dbReference type="PROSITE" id="PS50112">
    <property type="entry name" value="PAS"/>
    <property type="match status" value="1"/>
</dbReference>
<dbReference type="SUPFAM" id="SSF55785">
    <property type="entry name" value="PYP-like sensor domain (PAS domain)"/>
    <property type="match status" value="1"/>
</dbReference>
<dbReference type="Pfam" id="PF00563">
    <property type="entry name" value="EAL"/>
    <property type="match status" value="1"/>
</dbReference>
<keyword evidence="5" id="KW-1185">Reference proteome</keyword>
<dbReference type="InterPro" id="IPR035965">
    <property type="entry name" value="PAS-like_dom_sf"/>
</dbReference>
<dbReference type="Gene3D" id="3.20.20.450">
    <property type="entry name" value="EAL domain"/>
    <property type="match status" value="1"/>
</dbReference>
<evidence type="ECO:0000313" key="4">
    <source>
        <dbReference type="EMBL" id="MBD7942897.1"/>
    </source>
</evidence>
<dbReference type="CDD" id="cd00130">
    <property type="entry name" value="PAS"/>
    <property type="match status" value="1"/>
</dbReference>
<protein>
    <submittedName>
        <fullName evidence="4">EAL domain-containing protein</fullName>
    </submittedName>
</protein>
<proteinExistence type="predicted"/>
<sequence>MKERNIKGLSQTELTLIEYSYGLDSSIDGIGITDEDGKFVFANEAHATMYGFTKEHLLNNTWHICYDEEALQGILNSSVIPILNERGLWRGETVGTRVDGTKFPQELTLSKVEETNKIVCVVRDLTDIKIKEQHIDFLANHNELTNLPNRRSLERKLANIKHSSTVSVLFMDIDKLKLINDKFGHRVGDALLEGIAETLKSIQNESISVFHLSGDEFIVLITNKSQDVSLMIAEQIIEQIKVPYFIEGNEIYVTTSIGVSYFPSDSTELTELVNLADMAMYSAKQAGKNNFKIFNKRLKEKQDQKIKVETELRKAIENNEFLLHYQPKIDLATLELNGLEALIRWKNPVLGNVLPMDFIPIAEETGLIDEIGKWVIKEALNQISRWEAKGYSLVKVSVNVSPHQFRYTKLTEYIEMCMMATKVEPKYFEVEVTESVFEDFEIVLPILSQLKKMGIGISIDDFGTGYSSLSLLTKLPVDTLKIDQSFIRGGMHDSKDLALVKSIIDIGINLNLNVVAEGIETDKHVNLLREFGCPSGQGYLFNPPLTADEIEETYLIPLVQ</sequence>
<dbReference type="Pfam" id="PF13426">
    <property type="entry name" value="PAS_9"/>
    <property type="match status" value="1"/>
</dbReference>
<dbReference type="PANTHER" id="PTHR44757:SF2">
    <property type="entry name" value="BIOFILM ARCHITECTURE MAINTENANCE PROTEIN MBAA"/>
    <property type="match status" value="1"/>
</dbReference>
<dbReference type="SUPFAM" id="SSF55073">
    <property type="entry name" value="Nucleotide cyclase"/>
    <property type="match status" value="1"/>
</dbReference>
<dbReference type="NCBIfam" id="TIGR00229">
    <property type="entry name" value="sensory_box"/>
    <property type="match status" value="1"/>
</dbReference>
<organism evidence="4 5">
    <name type="scientific">Psychrobacillus faecigallinarum</name>
    <dbReference type="NCBI Taxonomy" id="2762235"/>
    <lineage>
        <taxon>Bacteria</taxon>
        <taxon>Bacillati</taxon>
        <taxon>Bacillota</taxon>
        <taxon>Bacilli</taxon>
        <taxon>Bacillales</taxon>
        <taxon>Bacillaceae</taxon>
        <taxon>Psychrobacillus</taxon>
    </lineage>
</organism>
<dbReference type="InterPro" id="IPR052155">
    <property type="entry name" value="Biofilm_reg_signaling"/>
</dbReference>
<name>A0ABR8R5E7_9BACI</name>
<gene>
    <name evidence="4" type="ORF">H9650_02115</name>
</gene>
<dbReference type="EMBL" id="JACSQO010000001">
    <property type="protein sequence ID" value="MBD7942897.1"/>
    <property type="molecule type" value="Genomic_DNA"/>
</dbReference>
<accession>A0ABR8R5E7</accession>
<dbReference type="Gene3D" id="3.30.450.20">
    <property type="entry name" value="PAS domain"/>
    <property type="match status" value="1"/>
</dbReference>
<dbReference type="SMART" id="SM00052">
    <property type="entry name" value="EAL"/>
    <property type="match status" value="1"/>
</dbReference>
<dbReference type="InterPro" id="IPR001633">
    <property type="entry name" value="EAL_dom"/>
</dbReference>
<dbReference type="NCBIfam" id="TIGR00254">
    <property type="entry name" value="GGDEF"/>
    <property type="match status" value="1"/>
</dbReference>
<dbReference type="SMART" id="SM00267">
    <property type="entry name" value="GGDEF"/>
    <property type="match status" value="1"/>
</dbReference>
<dbReference type="Gene3D" id="3.30.70.270">
    <property type="match status" value="1"/>
</dbReference>
<evidence type="ECO:0000259" key="2">
    <source>
        <dbReference type="PROSITE" id="PS50883"/>
    </source>
</evidence>
<feature type="domain" description="EAL" evidence="2">
    <location>
        <begin position="305"/>
        <end position="558"/>
    </location>
</feature>
<dbReference type="InterPro" id="IPR029787">
    <property type="entry name" value="Nucleotide_cyclase"/>
</dbReference>
<dbReference type="RefSeq" id="WP_191696441.1">
    <property type="nucleotide sequence ID" value="NZ_JACSQO010000001.1"/>
</dbReference>
<feature type="domain" description="PAS" evidence="1">
    <location>
        <begin position="23"/>
        <end position="61"/>
    </location>
</feature>
<dbReference type="InterPro" id="IPR000160">
    <property type="entry name" value="GGDEF_dom"/>
</dbReference>
<feature type="domain" description="GGDEF" evidence="3">
    <location>
        <begin position="164"/>
        <end position="296"/>
    </location>
</feature>
<dbReference type="InterPro" id="IPR000014">
    <property type="entry name" value="PAS"/>
</dbReference>
<comment type="caution">
    <text evidence="4">The sequence shown here is derived from an EMBL/GenBank/DDBJ whole genome shotgun (WGS) entry which is preliminary data.</text>
</comment>
<dbReference type="InterPro" id="IPR035919">
    <property type="entry name" value="EAL_sf"/>
</dbReference>